<protein>
    <submittedName>
        <fullName evidence="1">Uncharacterized protein</fullName>
    </submittedName>
</protein>
<keyword evidence="2" id="KW-1185">Reference proteome</keyword>
<sequence length="101" mass="10985">MGTYNALSPKIRAADYLTLLPGRPTSETRLSAGAAPEPAALPPLEPGQVYVTTKGTAYHPGWCQVVQRTWEFNRSALQILAGANTGDRRLCRSCERDSKLP</sequence>
<dbReference type="EMBL" id="JACSQD010000007">
    <property type="protein sequence ID" value="MBD7996621.1"/>
    <property type="molecule type" value="Genomic_DNA"/>
</dbReference>
<evidence type="ECO:0000313" key="1">
    <source>
        <dbReference type="EMBL" id="MBD7996621.1"/>
    </source>
</evidence>
<dbReference type="Proteomes" id="UP000609874">
    <property type="component" value="Unassembled WGS sequence"/>
</dbReference>
<gene>
    <name evidence="1" type="ORF">H9639_15085</name>
</gene>
<comment type="caution">
    <text evidence="1">The sequence shown here is derived from an EMBL/GenBank/DDBJ whole genome shotgun (WGS) entry which is preliminary data.</text>
</comment>
<name>A0ABR8UWK0_9MICC</name>
<organism evidence="1 2">
    <name type="scientific">Arthrobacter gallicola</name>
    <dbReference type="NCBI Taxonomy" id="2762225"/>
    <lineage>
        <taxon>Bacteria</taxon>
        <taxon>Bacillati</taxon>
        <taxon>Actinomycetota</taxon>
        <taxon>Actinomycetes</taxon>
        <taxon>Micrococcales</taxon>
        <taxon>Micrococcaceae</taxon>
        <taxon>Arthrobacter</taxon>
    </lineage>
</organism>
<dbReference type="RefSeq" id="WP_191808888.1">
    <property type="nucleotide sequence ID" value="NZ_JACSQD010000007.1"/>
</dbReference>
<proteinExistence type="predicted"/>
<accession>A0ABR8UWK0</accession>
<evidence type="ECO:0000313" key="2">
    <source>
        <dbReference type="Proteomes" id="UP000609874"/>
    </source>
</evidence>
<reference evidence="1 2" key="1">
    <citation type="submission" date="2020-08" db="EMBL/GenBank/DDBJ databases">
        <title>A Genomic Blueprint of the Chicken Gut Microbiome.</title>
        <authorList>
            <person name="Gilroy R."/>
            <person name="Ravi A."/>
            <person name="Getino M."/>
            <person name="Pursley I."/>
            <person name="Horton D.L."/>
            <person name="Alikhan N.-F."/>
            <person name="Baker D."/>
            <person name="Gharbi K."/>
            <person name="Hall N."/>
            <person name="Watson M."/>
            <person name="Adriaenssens E.M."/>
            <person name="Foster-Nyarko E."/>
            <person name="Jarju S."/>
            <person name="Secka A."/>
            <person name="Antonio M."/>
            <person name="Oren A."/>
            <person name="Chaudhuri R."/>
            <person name="La Ragione R.M."/>
            <person name="Hildebrand F."/>
            <person name="Pallen M.J."/>
        </authorList>
    </citation>
    <scope>NUCLEOTIDE SEQUENCE [LARGE SCALE GENOMIC DNA]</scope>
    <source>
        <strain evidence="1 2">Sa2CUA1</strain>
    </source>
</reference>